<evidence type="ECO:0000259" key="5">
    <source>
        <dbReference type="Pfam" id="PF25989"/>
    </source>
</evidence>
<name>W0AJU7_9SPHN</name>
<dbReference type="RefSeq" id="WP_025294947.1">
    <property type="nucleotide sequence ID" value="NZ_CP006644.1"/>
</dbReference>
<keyword evidence="7" id="KW-1185">Reference proteome</keyword>
<sequence length="392" mass="41008">MNFERSFDRGVGGDDAVDAGPRPRRRWPWIVAALVVVIAVIAAVMIFTGKKDGAAEKSNAKQVPTVTVVVPGRQTVDRMISTTGTLAARREMPVGVQGEGGMVTAVYVEPGQWVAAGQVLATIDRAVLAQQNSQLAASVSVADANARLAQANLERAERLVKRGFISTADVDRLTATRDAEVARVRVARAQLGESRARTGRLDIRAPAAGLVLTRATEPGMVVSSGSGALFRMAKGGEMELLARLAEGDLARISVGLAATVTPVGTTTRYTGRIWQLAPIIDQQTRQGTVRIALPYNQALRPGGFAHASISSGSTEAPLLPESAVLSDPKGNYVYIVNPDNTVARRDVTTGGVTDTGIAVLSGLSGTEKVVLSAGAFLNPGDKVEPVRAKAAG</sequence>
<evidence type="ECO:0000313" key="7">
    <source>
        <dbReference type="Proteomes" id="UP000018851"/>
    </source>
</evidence>
<dbReference type="EMBL" id="CP006644">
    <property type="protein sequence ID" value="AHE56847.1"/>
    <property type="molecule type" value="Genomic_DNA"/>
</dbReference>
<dbReference type="KEGG" id="ssan:NX02_26265"/>
<dbReference type="GO" id="GO:0015562">
    <property type="term" value="F:efflux transmembrane transporter activity"/>
    <property type="evidence" value="ECO:0007669"/>
    <property type="project" value="TreeGrafter"/>
</dbReference>
<keyword evidence="2" id="KW-0812">Transmembrane</keyword>
<dbReference type="InterPro" id="IPR058647">
    <property type="entry name" value="BSH_CzcB-like"/>
</dbReference>
<dbReference type="Proteomes" id="UP000018851">
    <property type="component" value="Chromosome"/>
</dbReference>
<keyword evidence="2" id="KW-1133">Transmembrane helix</keyword>
<feature type="domain" description="YknX-like C-terminal permuted SH3-like" evidence="5">
    <location>
        <begin position="319"/>
        <end position="384"/>
    </location>
</feature>
<dbReference type="Gene3D" id="2.40.50.100">
    <property type="match status" value="1"/>
</dbReference>
<evidence type="ECO:0000256" key="2">
    <source>
        <dbReference type="SAM" id="Phobius"/>
    </source>
</evidence>
<dbReference type="eggNOG" id="COG0845">
    <property type="taxonomic scope" value="Bacteria"/>
</dbReference>
<dbReference type="Pfam" id="PF25954">
    <property type="entry name" value="Beta-barrel_RND_2"/>
    <property type="match status" value="1"/>
</dbReference>
<dbReference type="InterPro" id="IPR058637">
    <property type="entry name" value="YknX-like_C"/>
</dbReference>
<gene>
    <name evidence="6" type="ORF">NX02_26265</name>
</gene>
<dbReference type="PATRIC" id="fig|1123269.5.peg.5148"/>
<evidence type="ECO:0000313" key="6">
    <source>
        <dbReference type="EMBL" id="AHE56847.1"/>
    </source>
</evidence>
<organism evidence="6 7">
    <name type="scientific">Sphingomonas sanxanigenens DSM 19645 = NX02</name>
    <dbReference type="NCBI Taxonomy" id="1123269"/>
    <lineage>
        <taxon>Bacteria</taxon>
        <taxon>Pseudomonadati</taxon>
        <taxon>Pseudomonadota</taxon>
        <taxon>Alphaproteobacteria</taxon>
        <taxon>Sphingomonadales</taxon>
        <taxon>Sphingomonadaceae</taxon>
        <taxon>Sphingomonas</taxon>
    </lineage>
</organism>
<dbReference type="HOGENOM" id="CLU_018816_1_3_5"/>
<dbReference type="GO" id="GO:1990281">
    <property type="term" value="C:efflux pump complex"/>
    <property type="evidence" value="ECO:0007669"/>
    <property type="project" value="TreeGrafter"/>
</dbReference>
<proteinExistence type="inferred from homology"/>
<dbReference type="Gene3D" id="2.40.420.20">
    <property type="match status" value="1"/>
</dbReference>
<dbReference type="PANTHER" id="PTHR30469">
    <property type="entry name" value="MULTIDRUG RESISTANCE PROTEIN MDTA"/>
    <property type="match status" value="1"/>
</dbReference>
<evidence type="ECO:0000259" key="3">
    <source>
        <dbReference type="Pfam" id="PF25954"/>
    </source>
</evidence>
<dbReference type="Gene3D" id="1.10.287.470">
    <property type="entry name" value="Helix hairpin bin"/>
    <property type="match status" value="1"/>
</dbReference>
<feature type="domain" description="CzcB-like barrel-sandwich hybrid" evidence="4">
    <location>
        <begin position="100"/>
        <end position="226"/>
    </location>
</feature>
<dbReference type="STRING" id="1123269.NX02_26265"/>
<dbReference type="Pfam" id="PF25989">
    <property type="entry name" value="YknX_C"/>
    <property type="match status" value="1"/>
</dbReference>
<comment type="similarity">
    <text evidence="1">Belongs to the membrane fusion protein (MFP) (TC 8.A.1) family.</text>
</comment>
<dbReference type="NCBIfam" id="TIGR01730">
    <property type="entry name" value="RND_mfp"/>
    <property type="match status" value="1"/>
</dbReference>
<feature type="domain" description="CusB-like beta-barrel" evidence="3">
    <location>
        <begin position="242"/>
        <end position="311"/>
    </location>
</feature>
<dbReference type="Gene3D" id="2.40.30.170">
    <property type="match status" value="1"/>
</dbReference>
<reference evidence="6 7" key="1">
    <citation type="submission" date="2013-07" db="EMBL/GenBank/DDBJ databases">
        <title>Completed genome of Sphingomonas sanxanigenens NX02.</title>
        <authorList>
            <person name="Ma T."/>
            <person name="Huang H."/>
            <person name="Wu M."/>
            <person name="Li X."/>
            <person name="Li G."/>
        </authorList>
    </citation>
    <scope>NUCLEOTIDE SEQUENCE [LARGE SCALE GENOMIC DNA]</scope>
    <source>
        <strain evidence="6 7">NX02</strain>
    </source>
</reference>
<dbReference type="InterPro" id="IPR058792">
    <property type="entry name" value="Beta-barrel_RND_2"/>
</dbReference>
<feature type="transmembrane region" description="Helical" evidence="2">
    <location>
        <begin position="27"/>
        <end position="47"/>
    </location>
</feature>
<dbReference type="InterPro" id="IPR006143">
    <property type="entry name" value="RND_pump_MFP"/>
</dbReference>
<dbReference type="OrthoDB" id="7422354at2"/>
<dbReference type="AlphaFoldDB" id="W0AJU7"/>
<keyword evidence="2" id="KW-0472">Membrane</keyword>
<protein>
    <submittedName>
        <fullName evidence="6">Uncharacterized protein</fullName>
    </submittedName>
</protein>
<dbReference type="PANTHER" id="PTHR30469:SF15">
    <property type="entry name" value="HLYD FAMILY OF SECRETION PROTEINS"/>
    <property type="match status" value="1"/>
</dbReference>
<dbReference type="SUPFAM" id="SSF111369">
    <property type="entry name" value="HlyD-like secretion proteins"/>
    <property type="match status" value="1"/>
</dbReference>
<dbReference type="Pfam" id="PF25973">
    <property type="entry name" value="BSH_CzcB"/>
    <property type="match status" value="1"/>
</dbReference>
<accession>W0AJU7</accession>
<evidence type="ECO:0000259" key="4">
    <source>
        <dbReference type="Pfam" id="PF25973"/>
    </source>
</evidence>
<evidence type="ECO:0000256" key="1">
    <source>
        <dbReference type="ARBA" id="ARBA00009477"/>
    </source>
</evidence>